<dbReference type="EMBL" id="CAFBMR010000003">
    <property type="protein sequence ID" value="CAB4902031.1"/>
    <property type="molecule type" value="Genomic_DNA"/>
</dbReference>
<dbReference type="NCBIfam" id="TIGR03843">
    <property type="entry name" value="SCO1664 family protein"/>
    <property type="match status" value="1"/>
</dbReference>
<sequence length="259" mass="28475">MKPVGIVEVLTNGEIEIEGRLVEASNTTLRGVATLNGVSLMCVYKPRQGERPLWDFAEGTLGFREIATYRIAEALSWNCVPTTVWRESGPLGEGMCQLWIDPTPESVVDIVPRDEVPVGWRHIVDAEDQAGRPVSLIHADTPELQRLAILDAITNNTDRKGGHILVDALGGIFGIDHGVCFHHEDKLRTVLWGWIGEPIPADIVTALHSIRSQIVDGLLDVWLTVTEIDATTARIDRLLESGTFPSPTGAWPPLPWPAF</sequence>
<dbReference type="InterPro" id="IPR022292">
    <property type="entry name" value="CHP03843"/>
</dbReference>
<gene>
    <name evidence="1" type="ORF">UFOPK3610_00185</name>
</gene>
<protein>
    <submittedName>
        <fullName evidence="1">Unannotated protein</fullName>
    </submittedName>
</protein>
<reference evidence="1" key="1">
    <citation type="submission" date="2020-05" db="EMBL/GenBank/DDBJ databases">
        <authorList>
            <person name="Chiriac C."/>
            <person name="Salcher M."/>
            <person name="Ghai R."/>
            <person name="Kavagutti S V."/>
        </authorList>
    </citation>
    <scope>NUCLEOTIDE SEQUENCE</scope>
</reference>
<name>A0A6J7G1Y5_9ZZZZ</name>
<accession>A0A6J7G1Y5</accession>
<organism evidence="1">
    <name type="scientific">freshwater metagenome</name>
    <dbReference type="NCBI Taxonomy" id="449393"/>
    <lineage>
        <taxon>unclassified sequences</taxon>
        <taxon>metagenomes</taxon>
        <taxon>ecological metagenomes</taxon>
    </lineage>
</organism>
<proteinExistence type="predicted"/>
<evidence type="ECO:0000313" key="1">
    <source>
        <dbReference type="EMBL" id="CAB4902031.1"/>
    </source>
</evidence>
<dbReference type="AlphaFoldDB" id="A0A6J7G1Y5"/>